<dbReference type="KEGG" id="cgt:cgR_5034"/>
<keyword evidence="1" id="KW-0472">Membrane</keyword>
<keyword evidence="1" id="KW-1133">Transmembrane helix</keyword>
<sequence length="93" mass="10848">MRVLSPKPTSFRLWHLKKRFLVECHFLRTAKVRRMGLCQWDTLCALLAPMGLCGIVSIFHMKSYPQRYDDHYSWSRKVGKLTLAPRGVLSAQI</sequence>
<keyword evidence="1" id="KW-0812">Transmembrane</keyword>
<evidence type="ECO:0000313" key="2">
    <source>
        <dbReference type="EMBL" id="BAF54930.1"/>
    </source>
</evidence>
<dbReference type="Proteomes" id="UP000006698">
    <property type="component" value="Chromosome"/>
</dbReference>
<proteinExistence type="predicted"/>
<protein>
    <submittedName>
        <fullName evidence="2">Uncharacterized protein</fullName>
    </submittedName>
</protein>
<name>A0AB72VBN8_CORGB</name>
<accession>A0AB72VBN8</accession>
<evidence type="ECO:0000256" key="1">
    <source>
        <dbReference type="SAM" id="Phobius"/>
    </source>
</evidence>
<organism evidence="2">
    <name type="scientific">Corynebacterium glutamicum (strain R)</name>
    <dbReference type="NCBI Taxonomy" id="340322"/>
    <lineage>
        <taxon>Bacteria</taxon>
        <taxon>Bacillati</taxon>
        <taxon>Actinomycetota</taxon>
        <taxon>Actinomycetes</taxon>
        <taxon>Mycobacteriales</taxon>
        <taxon>Corynebacteriaceae</taxon>
        <taxon>Corynebacterium</taxon>
    </lineage>
</organism>
<feature type="transmembrane region" description="Helical" evidence="1">
    <location>
        <begin position="43"/>
        <end position="61"/>
    </location>
</feature>
<reference evidence="2" key="1">
    <citation type="journal article" date="2007" name="Microbiology">
        <title>Comparative analysis of the Corynebacterium glutamicum group and complete genome sequence of strain R.</title>
        <authorList>
            <person name="Yukawa H."/>
            <person name="Omumasaba C.A."/>
            <person name="Nonaka H."/>
            <person name="Kos P."/>
            <person name="Okai N."/>
            <person name="Suzuki N."/>
            <person name="Suda M."/>
            <person name="Tsuge Y."/>
            <person name="Watanabe J."/>
            <person name="Ikeda Y."/>
            <person name="Vertes A.A."/>
            <person name="Inui M."/>
        </authorList>
    </citation>
    <scope>NUCLEOTIDE SEQUENCE</scope>
    <source>
        <strain evidence="2">R</strain>
    </source>
</reference>
<dbReference type="EMBL" id="AP009044">
    <property type="protein sequence ID" value="BAF54930.1"/>
    <property type="molecule type" value="Genomic_DNA"/>
</dbReference>
<gene>
    <name evidence="2" type="ordered locus">cgR_5034</name>
</gene>
<dbReference type="AlphaFoldDB" id="A0AB72VBN8"/>